<dbReference type="InterPro" id="IPR004659">
    <property type="entry name" value="RNase_E/G"/>
</dbReference>
<dbReference type="CDD" id="cd04453">
    <property type="entry name" value="S1_RNase_E"/>
    <property type="match status" value="1"/>
</dbReference>
<evidence type="ECO:0000313" key="8">
    <source>
        <dbReference type="Proteomes" id="UP001600943"/>
    </source>
</evidence>
<dbReference type="EMBL" id="BAABYW010000001">
    <property type="protein sequence ID" value="GAA6408311.1"/>
    <property type="molecule type" value="Genomic_DNA"/>
</dbReference>
<dbReference type="Proteomes" id="UP001600943">
    <property type="component" value="Unassembled WGS sequence"/>
</dbReference>
<keyword evidence="8" id="KW-1185">Reference proteome</keyword>
<evidence type="ECO:0000256" key="1">
    <source>
        <dbReference type="ARBA" id="ARBA00001946"/>
    </source>
</evidence>
<name>A0ABQ0BA25_9FIRM</name>
<evidence type="ECO:0000256" key="5">
    <source>
        <dbReference type="ARBA" id="ARBA00022884"/>
    </source>
</evidence>
<evidence type="ECO:0000256" key="2">
    <source>
        <dbReference type="ARBA" id="ARBA00022723"/>
    </source>
</evidence>
<dbReference type="InterPro" id="IPR019307">
    <property type="entry name" value="RNA-bd_AU-1/RNase_E/G"/>
</dbReference>
<dbReference type="NCBIfam" id="TIGR00757">
    <property type="entry name" value="RNaseEG"/>
    <property type="match status" value="1"/>
</dbReference>
<evidence type="ECO:0000259" key="6">
    <source>
        <dbReference type="Pfam" id="PF10150"/>
    </source>
</evidence>
<keyword evidence="5" id="KW-0694">RNA-binding</keyword>
<sequence>MCRWKIWVRKLSKLILTPMDISGRKRLTAALVKDGRICQLNLCRFEHKSILGNIYVGKVKNITENIRAAFIEIADGIMCYYSMDEKAVPLYMNKKKSGKLKPGDELLVQVCREPIRGKLPCVTCDLNFSGRYLVVTAVWAKLGFSGKLSAEEKRRLKEILQPILPEDAGVIVRTNSRNASEEDLQSELERLLECLRQVKEKAATRTCFSLIHENLPEYLQVLQNVYEQDLEEIVTDNKELYAQISHYLEYYGMTDNRLRLYEDKLLPLSRLYSLETVLKEALSEKVWLKSGAFLVIQQTEAFVSIDVNTGKYTGKKDYQETFRKINLEAAKEIARQLRLRNLSGMILIDFINLKEQKDKEELLYTLQRYLNQDPVKGNVVDITKLNIVEVTRKKIRKSLAEELREEYQESVR</sequence>
<dbReference type="Gene3D" id="2.40.50.140">
    <property type="entry name" value="Nucleic acid-binding proteins"/>
    <property type="match status" value="1"/>
</dbReference>
<gene>
    <name evidence="7" type="ORF">K040078D81_24280</name>
</gene>
<evidence type="ECO:0000256" key="3">
    <source>
        <dbReference type="ARBA" id="ARBA00022801"/>
    </source>
</evidence>
<feature type="domain" description="RNA-binding protein AU-1/Ribonuclease E/G" evidence="6">
    <location>
        <begin position="128"/>
        <end position="394"/>
    </location>
</feature>
<accession>A0ABQ0BA25</accession>
<organism evidence="7 8">
    <name type="scientific">Blautia hominis</name>
    <dbReference type="NCBI Taxonomy" id="2025493"/>
    <lineage>
        <taxon>Bacteria</taxon>
        <taxon>Bacillati</taxon>
        <taxon>Bacillota</taxon>
        <taxon>Clostridia</taxon>
        <taxon>Lachnospirales</taxon>
        <taxon>Lachnospiraceae</taxon>
        <taxon>Blautia</taxon>
    </lineage>
</organism>
<comment type="cofactor">
    <cofactor evidence="1">
        <name>Mg(2+)</name>
        <dbReference type="ChEBI" id="CHEBI:18420"/>
    </cofactor>
</comment>
<comment type="caution">
    <text evidence="7">The sequence shown here is derived from an EMBL/GenBank/DDBJ whole genome shotgun (WGS) entry which is preliminary data.</text>
</comment>
<keyword evidence="4" id="KW-0460">Magnesium</keyword>
<keyword evidence="2" id="KW-0479">Metal-binding</keyword>
<proteinExistence type="predicted"/>
<reference evidence="7 8" key="1">
    <citation type="submission" date="2024-04" db="EMBL/GenBank/DDBJ databases">
        <title>Defined microbial consortia suppress multidrug-resistant proinflammatory Enterobacteriaceae via ecological control.</title>
        <authorList>
            <person name="Furuichi M."/>
            <person name="Kawaguchi T."/>
            <person name="Pust M."/>
            <person name="Yasuma K."/>
            <person name="Plichta D."/>
            <person name="Hasegawa N."/>
            <person name="Ohya T."/>
            <person name="Bhattarai S."/>
            <person name="Sasajima S."/>
            <person name="Aoto Y."/>
            <person name="Tuganbaev T."/>
            <person name="Yaginuma M."/>
            <person name="Ueda M."/>
            <person name="Okahashi N."/>
            <person name="Amafuji K."/>
            <person name="Kiridooshi Y."/>
            <person name="Sugita K."/>
            <person name="Strazar M."/>
            <person name="Skelly A."/>
            <person name="Suda W."/>
            <person name="Hattori M."/>
            <person name="Nakamoto N."/>
            <person name="Caballero S."/>
            <person name="Norman J."/>
            <person name="Olle B."/>
            <person name="Tanoue T."/>
            <person name="Arita M."/>
            <person name="Bucci V."/>
            <person name="Atarashi K."/>
            <person name="Xavier R."/>
            <person name="Honda K."/>
        </authorList>
    </citation>
    <scope>NUCLEOTIDE SEQUENCE [LARGE SCALE GENOMIC DNA]</scope>
    <source>
        <strain evidence="8">k04-0078-D8-1</strain>
    </source>
</reference>
<evidence type="ECO:0000313" key="7">
    <source>
        <dbReference type="EMBL" id="GAA6408311.1"/>
    </source>
</evidence>
<protein>
    <recommendedName>
        <fullName evidence="6">RNA-binding protein AU-1/Ribonuclease E/G domain-containing protein</fullName>
    </recommendedName>
</protein>
<dbReference type="PANTHER" id="PTHR30001:SF0">
    <property type="entry name" value="RIBONUCLEASE G"/>
    <property type="match status" value="1"/>
</dbReference>
<dbReference type="InterPro" id="IPR012340">
    <property type="entry name" value="NA-bd_OB-fold"/>
</dbReference>
<evidence type="ECO:0000256" key="4">
    <source>
        <dbReference type="ARBA" id="ARBA00022842"/>
    </source>
</evidence>
<dbReference type="Pfam" id="PF10150">
    <property type="entry name" value="RNase_E_G"/>
    <property type="match status" value="1"/>
</dbReference>
<dbReference type="SUPFAM" id="SSF50249">
    <property type="entry name" value="Nucleic acid-binding proteins"/>
    <property type="match status" value="1"/>
</dbReference>
<keyword evidence="3" id="KW-0378">Hydrolase</keyword>
<dbReference type="PANTHER" id="PTHR30001">
    <property type="entry name" value="RIBONUCLEASE"/>
    <property type="match status" value="1"/>
</dbReference>